<protein>
    <submittedName>
        <fullName evidence="1">Uncharacterized protein</fullName>
    </submittedName>
</protein>
<evidence type="ECO:0000313" key="1">
    <source>
        <dbReference type="EMBL" id="KAI3367658.1"/>
    </source>
</evidence>
<sequence length="94" mass="10974">KPTYPRKMDHYAINKSIQESTMRNIKDSSALLFVVDVKVNEHQIELAVKKLFDIDVSKVNTHHENWIPTEVCKEEEEDVRGGGKRRRRTNQGKL</sequence>
<dbReference type="Proteomes" id="UP000831701">
    <property type="component" value="Chromosome 9"/>
</dbReference>
<dbReference type="EMBL" id="CM041539">
    <property type="protein sequence ID" value="KAI3367658.1"/>
    <property type="molecule type" value="Genomic_DNA"/>
</dbReference>
<organism evidence="1 2">
    <name type="scientific">Scortum barcoo</name>
    <name type="common">barcoo grunter</name>
    <dbReference type="NCBI Taxonomy" id="214431"/>
    <lineage>
        <taxon>Eukaryota</taxon>
        <taxon>Metazoa</taxon>
        <taxon>Chordata</taxon>
        <taxon>Craniata</taxon>
        <taxon>Vertebrata</taxon>
        <taxon>Euteleostomi</taxon>
        <taxon>Actinopterygii</taxon>
        <taxon>Neopterygii</taxon>
        <taxon>Teleostei</taxon>
        <taxon>Neoteleostei</taxon>
        <taxon>Acanthomorphata</taxon>
        <taxon>Eupercaria</taxon>
        <taxon>Centrarchiformes</taxon>
        <taxon>Terapontoidei</taxon>
        <taxon>Terapontidae</taxon>
        <taxon>Scortum</taxon>
    </lineage>
</organism>
<evidence type="ECO:0000313" key="2">
    <source>
        <dbReference type="Proteomes" id="UP000831701"/>
    </source>
</evidence>
<comment type="caution">
    <text evidence="1">The sequence shown here is derived from an EMBL/GenBank/DDBJ whole genome shotgun (WGS) entry which is preliminary data.</text>
</comment>
<proteinExistence type="predicted"/>
<name>A0ACB8WLU7_9TELE</name>
<keyword evidence="2" id="KW-1185">Reference proteome</keyword>
<accession>A0ACB8WLU7</accession>
<reference evidence="1" key="1">
    <citation type="submission" date="2022-04" db="EMBL/GenBank/DDBJ databases">
        <title>Jade perch genome.</title>
        <authorList>
            <person name="Chao B."/>
        </authorList>
    </citation>
    <scope>NUCLEOTIDE SEQUENCE</scope>
    <source>
        <strain evidence="1">CB-2022</strain>
    </source>
</reference>
<feature type="non-terminal residue" evidence="1">
    <location>
        <position position="1"/>
    </location>
</feature>
<gene>
    <name evidence="1" type="ORF">L3Q82_026214</name>
</gene>